<reference evidence="2 3" key="1">
    <citation type="submission" date="2023-01" db="EMBL/GenBank/DDBJ databases">
        <title>Analysis of 21 Apiospora genomes using comparative genomics revels a genus with tremendous synthesis potential of carbohydrate active enzymes and secondary metabolites.</title>
        <authorList>
            <person name="Sorensen T."/>
        </authorList>
    </citation>
    <scope>NUCLEOTIDE SEQUENCE [LARGE SCALE GENOMIC DNA]</scope>
    <source>
        <strain evidence="2 3">CBS 20057</strain>
    </source>
</reference>
<comment type="caution">
    <text evidence="2">The sequence shown here is derived from an EMBL/GenBank/DDBJ whole genome shotgun (WGS) entry which is preliminary data.</text>
</comment>
<gene>
    <name evidence="2" type="ORF">PG991_015294</name>
</gene>
<evidence type="ECO:0000313" key="3">
    <source>
        <dbReference type="Proteomes" id="UP001396898"/>
    </source>
</evidence>
<feature type="compositionally biased region" description="Basic and acidic residues" evidence="1">
    <location>
        <begin position="102"/>
        <end position="118"/>
    </location>
</feature>
<accession>A0ABR1R1A3</accession>
<keyword evidence="3" id="KW-1185">Reference proteome</keyword>
<dbReference type="Proteomes" id="UP001396898">
    <property type="component" value="Unassembled WGS sequence"/>
</dbReference>
<proteinExistence type="predicted"/>
<organism evidence="2 3">
    <name type="scientific">Apiospora marii</name>
    <dbReference type="NCBI Taxonomy" id="335849"/>
    <lineage>
        <taxon>Eukaryota</taxon>
        <taxon>Fungi</taxon>
        <taxon>Dikarya</taxon>
        <taxon>Ascomycota</taxon>
        <taxon>Pezizomycotina</taxon>
        <taxon>Sordariomycetes</taxon>
        <taxon>Xylariomycetidae</taxon>
        <taxon>Amphisphaeriales</taxon>
        <taxon>Apiosporaceae</taxon>
        <taxon>Apiospora</taxon>
    </lineage>
</organism>
<feature type="region of interest" description="Disordered" evidence="1">
    <location>
        <begin position="101"/>
        <end position="140"/>
    </location>
</feature>
<evidence type="ECO:0000313" key="2">
    <source>
        <dbReference type="EMBL" id="KAK7995827.1"/>
    </source>
</evidence>
<feature type="compositionally biased region" description="Basic and acidic residues" evidence="1">
    <location>
        <begin position="127"/>
        <end position="140"/>
    </location>
</feature>
<evidence type="ECO:0000256" key="1">
    <source>
        <dbReference type="SAM" id="MobiDB-lite"/>
    </source>
</evidence>
<protein>
    <submittedName>
        <fullName evidence="2">Uncharacterized protein</fullName>
    </submittedName>
</protein>
<sequence>MRREFDDFLPAVPKEIKEANDSCLLIKWILDNCDPYPNDEKPAHPMLFVRGNEEWDVRWETAGNLWQLGQAPSNNGYDTERILQRLLVELRYMTSEVEEDLERCRQAEKESDRDKEDNPYTVHPVKPTRDGYFEDIGDDGRDYRQWEQQEKACGCHP</sequence>
<name>A0ABR1R1A3_9PEZI</name>
<dbReference type="EMBL" id="JAQQWI010000022">
    <property type="protein sequence ID" value="KAK7995827.1"/>
    <property type="molecule type" value="Genomic_DNA"/>
</dbReference>